<protein>
    <submittedName>
        <fullName evidence="1">Uncharacterized protein</fullName>
    </submittedName>
</protein>
<dbReference type="Proteomes" id="UP000692954">
    <property type="component" value="Unassembled WGS sequence"/>
</dbReference>
<organism evidence="1 2">
    <name type="scientific">Paramecium sonneborni</name>
    <dbReference type="NCBI Taxonomy" id="65129"/>
    <lineage>
        <taxon>Eukaryota</taxon>
        <taxon>Sar</taxon>
        <taxon>Alveolata</taxon>
        <taxon>Ciliophora</taxon>
        <taxon>Intramacronucleata</taxon>
        <taxon>Oligohymenophorea</taxon>
        <taxon>Peniculida</taxon>
        <taxon>Parameciidae</taxon>
        <taxon>Paramecium</taxon>
    </lineage>
</organism>
<accession>A0A8S1LHK5</accession>
<sequence length="80" mass="9581">MYNLNQFFYIQMPNILLTYNIQRKQKRELINDTIERDEERGILSNIITPQLDSKQTHKFLEGLAKIININQKKKVYLKGI</sequence>
<name>A0A8S1LHK5_9CILI</name>
<proteinExistence type="predicted"/>
<keyword evidence="2" id="KW-1185">Reference proteome</keyword>
<dbReference type="AlphaFoldDB" id="A0A8S1LHK5"/>
<dbReference type="EMBL" id="CAJJDN010000019">
    <property type="protein sequence ID" value="CAD8064216.1"/>
    <property type="molecule type" value="Genomic_DNA"/>
</dbReference>
<evidence type="ECO:0000313" key="1">
    <source>
        <dbReference type="EMBL" id="CAD8064216.1"/>
    </source>
</evidence>
<gene>
    <name evidence="1" type="ORF">PSON_ATCC_30995.1.T0190001</name>
</gene>
<comment type="caution">
    <text evidence="1">The sequence shown here is derived from an EMBL/GenBank/DDBJ whole genome shotgun (WGS) entry which is preliminary data.</text>
</comment>
<reference evidence="1" key="1">
    <citation type="submission" date="2021-01" db="EMBL/GenBank/DDBJ databases">
        <authorList>
            <consortium name="Genoscope - CEA"/>
            <person name="William W."/>
        </authorList>
    </citation>
    <scope>NUCLEOTIDE SEQUENCE</scope>
</reference>
<evidence type="ECO:0000313" key="2">
    <source>
        <dbReference type="Proteomes" id="UP000692954"/>
    </source>
</evidence>